<protein>
    <submittedName>
        <fullName evidence="4">Ribosomal protein S17</fullName>
    </submittedName>
</protein>
<name>A0A146K371_9EUKA</name>
<dbReference type="AlphaFoldDB" id="A0A146K371"/>
<dbReference type="GO" id="GO:0006412">
    <property type="term" value="P:translation"/>
    <property type="evidence" value="ECO:0007669"/>
    <property type="project" value="InterPro"/>
</dbReference>
<accession>A0A146K371</accession>
<keyword evidence="3" id="KW-0687">Ribonucleoprotein</keyword>
<dbReference type="InterPro" id="IPR036401">
    <property type="entry name" value="Ribosomal_eS17_sf"/>
</dbReference>
<dbReference type="GO" id="GO:0005829">
    <property type="term" value="C:cytosol"/>
    <property type="evidence" value="ECO:0007669"/>
    <property type="project" value="UniProtKB-ARBA"/>
</dbReference>
<dbReference type="HAMAP" id="MF_00511">
    <property type="entry name" value="Ribosomal_eS17"/>
    <property type="match status" value="1"/>
</dbReference>
<evidence type="ECO:0000256" key="1">
    <source>
        <dbReference type="ARBA" id="ARBA00010444"/>
    </source>
</evidence>
<evidence type="ECO:0000256" key="3">
    <source>
        <dbReference type="ARBA" id="ARBA00023274"/>
    </source>
</evidence>
<dbReference type="EMBL" id="GDID01005256">
    <property type="protein sequence ID" value="JAP91350.1"/>
    <property type="molecule type" value="Transcribed_RNA"/>
</dbReference>
<evidence type="ECO:0000256" key="2">
    <source>
        <dbReference type="ARBA" id="ARBA00022980"/>
    </source>
</evidence>
<dbReference type="SUPFAM" id="SSF116820">
    <property type="entry name" value="Rps17e-like"/>
    <property type="match status" value="1"/>
</dbReference>
<dbReference type="GO" id="GO:0003735">
    <property type="term" value="F:structural constituent of ribosome"/>
    <property type="evidence" value="ECO:0007669"/>
    <property type="project" value="InterPro"/>
</dbReference>
<dbReference type="InterPro" id="IPR018273">
    <property type="entry name" value="Ribosomal_eS17_CS"/>
</dbReference>
<sequence length="127" mass="14779">MARVRTKTVKRAARKLVESHYNRFNKSFADNKRAIVDGKLAIIPTKRLRNKIAGYATRLMARLDKGQAIRGVSLKLQQEEREKRDNYVPEKSFFENNFSRCTIEAAEMLKSLGFGKFVQSKQERKQQ</sequence>
<proteinExistence type="inferred from homology"/>
<evidence type="ECO:0000313" key="4">
    <source>
        <dbReference type="EMBL" id="JAP91350.1"/>
    </source>
</evidence>
<dbReference type="InterPro" id="IPR001210">
    <property type="entry name" value="Ribosomal_eS17"/>
</dbReference>
<keyword evidence="2 4" id="KW-0689">Ribosomal protein</keyword>
<dbReference type="Gene3D" id="1.10.60.20">
    <property type="entry name" value="Ribosomal protein S17e-like"/>
    <property type="match status" value="1"/>
</dbReference>
<dbReference type="PANTHER" id="PTHR10732">
    <property type="entry name" value="40S RIBOSOMAL PROTEIN S17"/>
    <property type="match status" value="1"/>
</dbReference>
<dbReference type="Pfam" id="PF00833">
    <property type="entry name" value="Ribosomal_S17e"/>
    <property type="match status" value="1"/>
</dbReference>
<organism evidence="4">
    <name type="scientific">Trepomonas sp. PC1</name>
    <dbReference type="NCBI Taxonomy" id="1076344"/>
    <lineage>
        <taxon>Eukaryota</taxon>
        <taxon>Metamonada</taxon>
        <taxon>Diplomonadida</taxon>
        <taxon>Hexamitidae</taxon>
        <taxon>Hexamitinae</taxon>
        <taxon>Trepomonas</taxon>
    </lineage>
</organism>
<dbReference type="PROSITE" id="PS00712">
    <property type="entry name" value="RIBOSOMAL_S17E"/>
    <property type="match status" value="1"/>
</dbReference>
<gene>
    <name evidence="4" type="ORF">TPC1_17065</name>
</gene>
<reference evidence="4" key="1">
    <citation type="submission" date="2015-07" db="EMBL/GenBank/DDBJ databases">
        <title>Adaptation to a free-living lifestyle via gene acquisitions in the diplomonad Trepomonas sp. PC1.</title>
        <authorList>
            <person name="Xu F."/>
            <person name="Jerlstrom-Hultqvist J."/>
            <person name="Kolisko M."/>
            <person name="Simpson A.G.B."/>
            <person name="Roger A.J."/>
            <person name="Svard S.G."/>
            <person name="Andersson J.O."/>
        </authorList>
    </citation>
    <scope>NUCLEOTIDE SEQUENCE</scope>
    <source>
        <strain evidence="4">PC1</strain>
    </source>
</reference>
<comment type="similarity">
    <text evidence="1">Belongs to the eukaryotic ribosomal protein eS17 family.</text>
</comment>
<dbReference type="GO" id="GO:1990904">
    <property type="term" value="C:ribonucleoprotein complex"/>
    <property type="evidence" value="ECO:0007669"/>
    <property type="project" value="UniProtKB-KW"/>
</dbReference>
<dbReference type="PANTHER" id="PTHR10732:SF0">
    <property type="entry name" value="40S RIBOSOMAL PROTEIN S17"/>
    <property type="match status" value="1"/>
</dbReference>
<dbReference type="GO" id="GO:0005840">
    <property type="term" value="C:ribosome"/>
    <property type="evidence" value="ECO:0007669"/>
    <property type="project" value="UniProtKB-KW"/>
</dbReference>